<feature type="signal peptide" evidence="3">
    <location>
        <begin position="1"/>
        <end position="35"/>
    </location>
</feature>
<keyword evidence="3" id="KW-0732">Signal</keyword>
<feature type="compositionally biased region" description="Gly residues" evidence="2">
    <location>
        <begin position="671"/>
        <end position="705"/>
    </location>
</feature>
<comment type="caution">
    <text evidence="4">The sequence shown here is derived from an EMBL/GenBank/DDBJ whole genome shotgun (WGS) entry which is preliminary data.</text>
</comment>
<dbReference type="Gene3D" id="3.80.10.10">
    <property type="entry name" value="Ribonuclease Inhibitor"/>
    <property type="match status" value="1"/>
</dbReference>
<keyword evidence="5" id="KW-1185">Reference proteome</keyword>
<evidence type="ECO:0000313" key="5">
    <source>
        <dbReference type="Proteomes" id="UP001153069"/>
    </source>
</evidence>
<dbReference type="InterPro" id="IPR001611">
    <property type="entry name" value="Leu-rich_rpt"/>
</dbReference>
<accession>A0A9N8HHU7</accession>
<evidence type="ECO:0000256" key="1">
    <source>
        <dbReference type="ARBA" id="ARBA00022737"/>
    </source>
</evidence>
<keyword evidence="4" id="KW-0808">Transferase</keyword>
<dbReference type="AlphaFoldDB" id="A0A9N8HHU7"/>
<sequence length="736" mass="80010">MGSSSKRSGGNSWLSLFWIVLSVSSCLNIIQPSNAFPSGAGACPEESAAVRGPHTRAANVTMGELDEDGIALQIDGTTLSVDDILTIPLNEPLDWLLYTEGAAFRGFLIRLGGGSANVDTTTSLDSPSIPDEAQIATVCPSDVGGITHTNRGEKIGITGTITVTEESADMPLDVTVVIENRNGVSIFYHSTFYITAAEIVSSPTSSPGTNEPTVEVTSMYGPTSEPTGGYPHDTYYPTHHYTETPTEEQPYETYAPSQLVTTEPTHFYTGTFAPSHSHDGYTFYPTHHYTETDIPTQGSPYETYTPSQLATTEPTYPDTFVPSHNYDYTAYPTHHYTETDNPPKGLPTKRMLLLNLPLWNPPTRRHTNPRQGIPPLILLPNLPPPNRPTLIPLFRLIIMTILLIPHITTRRHTNPRQSDPATYAPSQLATSEPTYSDTFVPSHYDYTAYPTHHYTETMFPTHNDEFPTVSSTVELWGTTYSTDTRRIQRNSEMLTGTIPTKIAYLTELTELHLSRNALTGSLIPELTQMTQLQSIRLNANSLTGTIPPELAQELTDLQFLWLDQNFLTGTVPPSICALEFLNWDVDCDVLDCSRCYESTASPTSDEEGVASCDASYVDGEIRGDRCYAVDTEVCVTTYPAKSCSVIEQNFTYYNEYYSWDYETQTFRGSGPFPGGGNGGGNSGGSGPGNGGGNGPGNGTGNGGGNRSWKQHRKWSGNGGGNGPGNGGGNGQAMAED</sequence>
<dbReference type="PROSITE" id="PS51257">
    <property type="entry name" value="PROKAR_LIPOPROTEIN"/>
    <property type="match status" value="1"/>
</dbReference>
<feature type="region of interest" description="Disordered" evidence="2">
    <location>
        <begin position="668"/>
        <end position="736"/>
    </location>
</feature>
<feature type="compositionally biased region" description="Polar residues" evidence="2">
    <location>
        <begin position="415"/>
        <end position="436"/>
    </location>
</feature>
<dbReference type="PANTHER" id="PTHR48064">
    <property type="entry name" value="OS01G0750400 PROTEIN"/>
    <property type="match status" value="1"/>
</dbReference>
<keyword evidence="4" id="KW-0418">Kinase</keyword>
<gene>
    <name evidence="4" type="ORF">SEMRO_733_G194540.1</name>
</gene>
<dbReference type="SUPFAM" id="SSF52058">
    <property type="entry name" value="L domain-like"/>
    <property type="match status" value="1"/>
</dbReference>
<reference evidence="4" key="1">
    <citation type="submission" date="2020-06" db="EMBL/GenBank/DDBJ databases">
        <authorList>
            <consortium name="Plant Systems Biology data submission"/>
        </authorList>
    </citation>
    <scope>NUCLEOTIDE SEQUENCE</scope>
    <source>
        <strain evidence="4">D6</strain>
    </source>
</reference>
<dbReference type="Proteomes" id="UP001153069">
    <property type="component" value="Unassembled WGS sequence"/>
</dbReference>
<dbReference type="OrthoDB" id="69127at2759"/>
<dbReference type="GO" id="GO:0016301">
    <property type="term" value="F:kinase activity"/>
    <property type="evidence" value="ECO:0007669"/>
    <property type="project" value="UniProtKB-KW"/>
</dbReference>
<dbReference type="InterPro" id="IPR053038">
    <property type="entry name" value="RLP_Defense"/>
</dbReference>
<feature type="compositionally biased region" description="Gly residues" evidence="2">
    <location>
        <begin position="716"/>
        <end position="730"/>
    </location>
</feature>
<proteinExistence type="predicted"/>
<keyword evidence="1" id="KW-0677">Repeat</keyword>
<protein>
    <submittedName>
        <fullName evidence="4">Testis-specific kinase</fullName>
    </submittedName>
</protein>
<evidence type="ECO:0000256" key="3">
    <source>
        <dbReference type="SAM" id="SignalP"/>
    </source>
</evidence>
<dbReference type="InterPro" id="IPR032675">
    <property type="entry name" value="LRR_dom_sf"/>
</dbReference>
<dbReference type="FunFam" id="3.80.10.10:FF:000383">
    <property type="entry name" value="Leucine-rich repeat receptor protein kinase EMS1"/>
    <property type="match status" value="1"/>
</dbReference>
<organism evidence="4 5">
    <name type="scientific">Seminavis robusta</name>
    <dbReference type="NCBI Taxonomy" id="568900"/>
    <lineage>
        <taxon>Eukaryota</taxon>
        <taxon>Sar</taxon>
        <taxon>Stramenopiles</taxon>
        <taxon>Ochrophyta</taxon>
        <taxon>Bacillariophyta</taxon>
        <taxon>Bacillariophyceae</taxon>
        <taxon>Bacillariophycidae</taxon>
        <taxon>Naviculales</taxon>
        <taxon>Naviculaceae</taxon>
        <taxon>Seminavis</taxon>
    </lineage>
</organism>
<name>A0A9N8HHU7_9STRA</name>
<dbReference type="Pfam" id="PF00560">
    <property type="entry name" value="LRR_1"/>
    <property type="match status" value="2"/>
</dbReference>
<dbReference type="PANTHER" id="PTHR48064:SF6">
    <property type="entry name" value="RECEPTOR-LIKE PROTEIN KINASE 2"/>
    <property type="match status" value="1"/>
</dbReference>
<evidence type="ECO:0000313" key="4">
    <source>
        <dbReference type="EMBL" id="CAB9515708.1"/>
    </source>
</evidence>
<evidence type="ECO:0000256" key="2">
    <source>
        <dbReference type="SAM" id="MobiDB-lite"/>
    </source>
</evidence>
<feature type="chain" id="PRO_5040266894" evidence="3">
    <location>
        <begin position="36"/>
        <end position="736"/>
    </location>
</feature>
<dbReference type="EMBL" id="CAICTM010000732">
    <property type="protein sequence ID" value="CAB9515708.1"/>
    <property type="molecule type" value="Genomic_DNA"/>
</dbReference>
<feature type="region of interest" description="Disordered" evidence="2">
    <location>
        <begin position="411"/>
        <end position="436"/>
    </location>
</feature>